<evidence type="ECO:0000256" key="1">
    <source>
        <dbReference type="SAM" id="SignalP"/>
    </source>
</evidence>
<keyword evidence="3" id="KW-1185">Reference proteome</keyword>
<accession>A0A9D4QYK6</accession>
<protein>
    <submittedName>
        <fullName evidence="2">Uncharacterized protein</fullName>
    </submittedName>
</protein>
<dbReference type="Proteomes" id="UP000828390">
    <property type="component" value="Unassembled WGS sequence"/>
</dbReference>
<proteinExistence type="predicted"/>
<name>A0A9D4QYK6_DREPO</name>
<dbReference type="AlphaFoldDB" id="A0A9D4QYK6"/>
<evidence type="ECO:0000313" key="3">
    <source>
        <dbReference type="Proteomes" id="UP000828390"/>
    </source>
</evidence>
<dbReference type="EMBL" id="JAIWYP010000003">
    <property type="protein sequence ID" value="KAH3847633.1"/>
    <property type="molecule type" value="Genomic_DNA"/>
</dbReference>
<feature type="chain" id="PRO_5039197140" evidence="1">
    <location>
        <begin position="24"/>
        <end position="231"/>
    </location>
</feature>
<dbReference type="OrthoDB" id="6207957at2759"/>
<reference evidence="2" key="2">
    <citation type="submission" date="2020-11" db="EMBL/GenBank/DDBJ databases">
        <authorList>
            <person name="McCartney M.A."/>
            <person name="Auch B."/>
            <person name="Kono T."/>
            <person name="Mallez S."/>
            <person name="Becker A."/>
            <person name="Gohl D.M."/>
            <person name="Silverstein K.A.T."/>
            <person name="Koren S."/>
            <person name="Bechman K.B."/>
            <person name="Herman A."/>
            <person name="Abrahante J.E."/>
            <person name="Garbe J."/>
        </authorList>
    </citation>
    <scope>NUCLEOTIDE SEQUENCE</scope>
    <source>
        <strain evidence="2">Duluth1</strain>
        <tissue evidence="2">Whole animal</tissue>
    </source>
</reference>
<keyword evidence="1" id="KW-0732">Signal</keyword>
<sequence length="231" mass="24692">MDSKSYLLVVLAAVAVVVGVVDSASINKRAVGLQEPCFAVSTSGPVSPANFAETITDLKLRAQALHVMSLDIKTWLKTPSTPGANPIVANSTAVFLDTYHFTSDPSLNGSVADAAANPIGALQTHFKLLREIAEYIAATRKSDKLVNDASMGILVSNLESLENRVLSAACSVQIALRAKGSDVTSFEPKLVQLYSNVPEPVWRVYIVMNDSARLSHPYLTTVYEKLSAVTA</sequence>
<reference evidence="2" key="1">
    <citation type="journal article" date="2019" name="bioRxiv">
        <title>The Genome of the Zebra Mussel, Dreissena polymorpha: A Resource for Invasive Species Research.</title>
        <authorList>
            <person name="McCartney M.A."/>
            <person name="Auch B."/>
            <person name="Kono T."/>
            <person name="Mallez S."/>
            <person name="Zhang Y."/>
            <person name="Obille A."/>
            <person name="Becker A."/>
            <person name="Abrahante J.E."/>
            <person name="Garbe J."/>
            <person name="Badalamenti J.P."/>
            <person name="Herman A."/>
            <person name="Mangelson H."/>
            <person name="Liachko I."/>
            <person name="Sullivan S."/>
            <person name="Sone E.D."/>
            <person name="Koren S."/>
            <person name="Silverstein K.A.T."/>
            <person name="Beckman K.B."/>
            <person name="Gohl D.M."/>
        </authorList>
    </citation>
    <scope>NUCLEOTIDE SEQUENCE</scope>
    <source>
        <strain evidence="2">Duluth1</strain>
        <tissue evidence="2">Whole animal</tissue>
    </source>
</reference>
<organism evidence="2 3">
    <name type="scientific">Dreissena polymorpha</name>
    <name type="common">Zebra mussel</name>
    <name type="synonym">Mytilus polymorpha</name>
    <dbReference type="NCBI Taxonomy" id="45954"/>
    <lineage>
        <taxon>Eukaryota</taxon>
        <taxon>Metazoa</taxon>
        <taxon>Spiralia</taxon>
        <taxon>Lophotrochozoa</taxon>
        <taxon>Mollusca</taxon>
        <taxon>Bivalvia</taxon>
        <taxon>Autobranchia</taxon>
        <taxon>Heteroconchia</taxon>
        <taxon>Euheterodonta</taxon>
        <taxon>Imparidentia</taxon>
        <taxon>Neoheterodontei</taxon>
        <taxon>Myida</taxon>
        <taxon>Dreissenoidea</taxon>
        <taxon>Dreissenidae</taxon>
        <taxon>Dreissena</taxon>
    </lineage>
</organism>
<comment type="caution">
    <text evidence="2">The sequence shown here is derived from an EMBL/GenBank/DDBJ whole genome shotgun (WGS) entry which is preliminary data.</text>
</comment>
<gene>
    <name evidence="2" type="ORF">DPMN_089961</name>
</gene>
<feature type="signal peptide" evidence="1">
    <location>
        <begin position="1"/>
        <end position="23"/>
    </location>
</feature>
<evidence type="ECO:0000313" key="2">
    <source>
        <dbReference type="EMBL" id="KAH3847633.1"/>
    </source>
</evidence>